<dbReference type="SUPFAM" id="SSF51726">
    <property type="entry name" value="UROD/MetE-like"/>
    <property type="match status" value="1"/>
</dbReference>
<dbReference type="Gene3D" id="3.20.20.210">
    <property type="match status" value="1"/>
</dbReference>
<comment type="caution">
    <text evidence="1">The sequence shown here is derived from an EMBL/GenBank/DDBJ whole genome shotgun (WGS) entry which is preliminary data.</text>
</comment>
<protein>
    <submittedName>
        <fullName evidence="1">5-methyltetrahydropteroyltriglutamate--homocysteine methyltransferase</fullName>
    </submittedName>
</protein>
<organism evidence="1 2">
    <name type="scientific">Methanimicrococcus blatticola</name>
    <dbReference type="NCBI Taxonomy" id="91560"/>
    <lineage>
        <taxon>Archaea</taxon>
        <taxon>Methanobacteriati</taxon>
        <taxon>Methanobacteriota</taxon>
        <taxon>Stenosarchaea group</taxon>
        <taxon>Methanomicrobia</taxon>
        <taxon>Methanosarcinales</taxon>
        <taxon>Methanosarcinaceae</taxon>
        <taxon>Methanimicrococcus</taxon>
    </lineage>
</organism>
<evidence type="ECO:0000313" key="2">
    <source>
        <dbReference type="Proteomes" id="UP000294855"/>
    </source>
</evidence>
<dbReference type="AlphaFoldDB" id="A0A484F3G2"/>
<dbReference type="GO" id="GO:0008168">
    <property type="term" value="F:methyltransferase activity"/>
    <property type="evidence" value="ECO:0007669"/>
    <property type="project" value="UniProtKB-KW"/>
</dbReference>
<dbReference type="EMBL" id="SNYS01000008">
    <property type="protein sequence ID" value="TDQ68744.1"/>
    <property type="molecule type" value="Genomic_DNA"/>
</dbReference>
<keyword evidence="1" id="KW-0489">Methyltransferase</keyword>
<dbReference type="GO" id="GO:0032259">
    <property type="term" value="P:methylation"/>
    <property type="evidence" value="ECO:0007669"/>
    <property type="project" value="UniProtKB-KW"/>
</dbReference>
<dbReference type="Proteomes" id="UP000294855">
    <property type="component" value="Unassembled WGS sequence"/>
</dbReference>
<evidence type="ECO:0000313" key="1">
    <source>
        <dbReference type="EMBL" id="TDQ68744.1"/>
    </source>
</evidence>
<keyword evidence="2" id="KW-1185">Reference proteome</keyword>
<dbReference type="CDD" id="cd03310">
    <property type="entry name" value="CIMS_like"/>
    <property type="match status" value="1"/>
</dbReference>
<dbReference type="RefSeq" id="WP_133517394.1">
    <property type="nucleotide sequence ID" value="NZ_JAHDUW010000003.1"/>
</dbReference>
<reference evidence="1 2" key="1">
    <citation type="submission" date="2019-03" db="EMBL/GenBank/DDBJ databases">
        <title>Genomic Encyclopedia of Type Strains, Phase IV (KMG-IV): sequencing the most valuable type-strain genomes for metagenomic binning, comparative biology and taxonomic classification.</title>
        <authorList>
            <person name="Goeker M."/>
        </authorList>
    </citation>
    <scope>NUCLEOTIDE SEQUENCE [LARGE SCALE GENOMIC DNA]</scope>
    <source>
        <strain evidence="1 2">DSM 13328</strain>
    </source>
</reference>
<gene>
    <name evidence="1" type="ORF">C7391_0937</name>
</gene>
<proteinExistence type="predicted"/>
<dbReference type="InterPro" id="IPR038071">
    <property type="entry name" value="UROD/MetE-like_sf"/>
</dbReference>
<dbReference type="NCBIfam" id="NF004712">
    <property type="entry name" value="PRK06052.1"/>
    <property type="match status" value="1"/>
</dbReference>
<sequence length="345" mass="38340">MTEILFDDIGSFPLPPNASKTELSEAAFNRNNDKLLFPVLDQIFELKMNAGVTIPNYSQVRDMTEQFLRPMRDENCTNGPFSLKEECAEMVEMEALDLYCQKVREQTGEKPLVRMCVTGPTELYLKEFGGASYTDIYQIFAEDVNLFVRNAMNRMKNCKIATVSIDEPSIGINPDLSLPADDIVAALTTAGRDAAKNGADVEIHIHSPLYYELACQAESINVIGMESAATPSYADMIDKTVLSDYDTYVRAGITRTDIFSMVGTLNEKYGGNVWDKPEIMQEIVTVMETPETAEKRLEKLYTVFGDRIKYAGPDCGLGSWPSQELAAALLKNTGIAIAAFNKNHK</sequence>
<name>A0A484F3G2_9EURY</name>
<keyword evidence="1" id="KW-0808">Transferase</keyword>
<accession>A0A484F3G2</accession>
<dbReference type="OrthoDB" id="17656at2157"/>